<dbReference type="GO" id="GO:0008270">
    <property type="term" value="F:zinc ion binding"/>
    <property type="evidence" value="ECO:0007669"/>
    <property type="project" value="UniProtKB-KW"/>
</dbReference>
<comment type="pathway">
    <text evidence="2">Protein modification; protein ubiquitination.</text>
</comment>
<keyword evidence="6 9" id="KW-0863">Zinc-finger</keyword>
<sequence>MGSLPQTPNSTSNPNLYPQALQLKLYHAFIFSIPILFSIILFLLFYLFYLKRRASALLSSSQPVFPRSNYNLQAAPTRYHVSTACPVGLKGELKEKLQTILFDEEQRKKDSQCCVCLSEFEVEEELLQVLSCKHVFHVDCIHHWLHNNTTCPLCRCSVIPISTILDSPTPPAAARVFDPVIQEQHHSIIISHQSPGSIVLLDQQNQQQQNQPGNNAISSVTTPIEEGSSSSDQSSTNLRDSGRLPGHYTNEDLGEPVIVYIQAHDS</sequence>
<dbReference type="SMART" id="SM00184">
    <property type="entry name" value="RING"/>
    <property type="match status" value="1"/>
</dbReference>
<dbReference type="GO" id="GO:0016567">
    <property type="term" value="P:protein ubiquitination"/>
    <property type="evidence" value="ECO:0007669"/>
    <property type="project" value="InterPro"/>
</dbReference>
<dbReference type="EC" id="2.3.2.27" evidence="3"/>
<evidence type="ECO:0000256" key="2">
    <source>
        <dbReference type="ARBA" id="ARBA00004906"/>
    </source>
</evidence>
<dbReference type="Pfam" id="PF13639">
    <property type="entry name" value="zf-RING_2"/>
    <property type="match status" value="1"/>
</dbReference>
<keyword evidence="14" id="KW-1185">Reference proteome</keyword>
<evidence type="ECO:0000259" key="12">
    <source>
        <dbReference type="PROSITE" id="PS50089"/>
    </source>
</evidence>
<keyword evidence="11" id="KW-0812">Transmembrane</keyword>
<keyword evidence="11" id="KW-0472">Membrane</keyword>
<dbReference type="PROSITE" id="PS50089">
    <property type="entry name" value="ZF_RING_2"/>
    <property type="match status" value="1"/>
</dbReference>
<evidence type="ECO:0000256" key="3">
    <source>
        <dbReference type="ARBA" id="ARBA00012483"/>
    </source>
</evidence>
<keyword evidence="4" id="KW-0808">Transferase</keyword>
<dbReference type="EMBL" id="RDQH01000340">
    <property type="protein sequence ID" value="RXH78073.1"/>
    <property type="molecule type" value="Genomic_DNA"/>
</dbReference>
<organism evidence="13 14">
    <name type="scientific">Malus domestica</name>
    <name type="common">Apple</name>
    <name type="synonym">Pyrus malus</name>
    <dbReference type="NCBI Taxonomy" id="3750"/>
    <lineage>
        <taxon>Eukaryota</taxon>
        <taxon>Viridiplantae</taxon>
        <taxon>Streptophyta</taxon>
        <taxon>Embryophyta</taxon>
        <taxon>Tracheophyta</taxon>
        <taxon>Spermatophyta</taxon>
        <taxon>Magnoliopsida</taxon>
        <taxon>eudicotyledons</taxon>
        <taxon>Gunneridae</taxon>
        <taxon>Pentapetalae</taxon>
        <taxon>rosids</taxon>
        <taxon>fabids</taxon>
        <taxon>Rosales</taxon>
        <taxon>Rosaceae</taxon>
        <taxon>Amygdaloideae</taxon>
        <taxon>Maleae</taxon>
        <taxon>Malus</taxon>
    </lineage>
</organism>
<gene>
    <name evidence="13" type="ORF">DVH24_040044</name>
</gene>
<feature type="region of interest" description="Disordered" evidence="10">
    <location>
        <begin position="204"/>
        <end position="250"/>
    </location>
</feature>
<evidence type="ECO:0000256" key="9">
    <source>
        <dbReference type="PROSITE-ProRule" id="PRU00175"/>
    </source>
</evidence>
<evidence type="ECO:0000313" key="13">
    <source>
        <dbReference type="EMBL" id="RXH78073.1"/>
    </source>
</evidence>
<evidence type="ECO:0000256" key="10">
    <source>
        <dbReference type="SAM" id="MobiDB-lite"/>
    </source>
</evidence>
<evidence type="ECO:0000256" key="1">
    <source>
        <dbReference type="ARBA" id="ARBA00000900"/>
    </source>
</evidence>
<feature type="domain" description="RING-type" evidence="12">
    <location>
        <begin position="113"/>
        <end position="155"/>
    </location>
</feature>
<dbReference type="InterPro" id="IPR013083">
    <property type="entry name" value="Znf_RING/FYVE/PHD"/>
</dbReference>
<keyword evidence="11" id="KW-1133">Transmembrane helix</keyword>
<protein>
    <recommendedName>
        <fullName evidence="3">RING-type E3 ubiquitin transferase</fullName>
        <ecNumber evidence="3">2.3.2.27</ecNumber>
    </recommendedName>
</protein>
<accession>A0A498IAC2</accession>
<feature type="compositionally biased region" description="Polar residues" evidence="10">
    <location>
        <begin position="212"/>
        <end position="222"/>
    </location>
</feature>
<evidence type="ECO:0000256" key="8">
    <source>
        <dbReference type="ARBA" id="ARBA00022833"/>
    </source>
</evidence>
<evidence type="ECO:0000256" key="4">
    <source>
        <dbReference type="ARBA" id="ARBA00022679"/>
    </source>
</evidence>
<dbReference type="Proteomes" id="UP000290289">
    <property type="component" value="Chromosome 14"/>
</dbReference>
<comment type="caution">
    <text evidence="13">The sequence shown here is derived from an EMBL/GenBank/DDBJ whole genome shotgun (WGS) entry which is preliminary data.</text>
</comment>
<comment type="catalytic activity">
    <reaction evidence="1">
        <text>S-ubiquitinyl-[E2 ubiquitin-conjugating enzyme]-L-cysteine + [acceptor protein]-L-lysine = [E2 ubiquitin-conjugating enzyme]-L-cysteine + N(6)-ubiquitinyl-[acceptor protein]-L-lysine.</text>
        <dbReference type="EC" id="2.3.2.27"/>
    </reaction>
</comment>
<dbReference type="CDD" id="cd16461">
    <property type="entry name" value="RING-H2_EL5-like"/>
    <property type="match status" value="1"/>
</dbReference>
<keyword evidence="5" id="KW-0479">Metal-binding</keyword>
<evidence type="ECO:0000256" key="6">
    <source>
        <dbReference type="ARBA" id="ARBA00022771"/>
    </source>
</evidence>
<dbReference type="InterPro" id="IPR001841">
    <property type="entry name" value="Znf_RING"/>
</dbReference>
<keyword evidence="8" id="KW-0862">Zinc</keyword>
<dbReference type="PANTHER" id="PTHR46913:SF23">
    <property type="entry name" value="E3 UBIQUITIN-PROTEIN LIGASE RHA4A-RELATED"/>
    <property type="match status" value="1"/>
</dbReference>
<dbReference type="Gene3D" id="3.30.40.10">
    <property type="entry name" value="Zinc/RING finger domain, C3HC4 (zinc finger)"/>
    <property type="match status" value="1"/>
</dbReference>
<name>A0A498IAC2_MALDO</name>
<evidence type="ECO:0000256" key="5">
    <source>
        <dbReference type="ARBA" id="ARBA00022723"/>
    </source>
</evidence>
<keyword evidence="7" id="KW-0833">Ubl conjugation pathway</keyword>
<dbReference type="SUPFAM" id="SSF57850">
    <property type="entry name" value="RING/U-box"/>
    <property type="match status" value="1"/>
</dbReference>
<evidence type="ECO:0000256" key="11">
    <source>
        <dbReference type="SAM" id="Phobius"/>
    </source>
</evidence>
<evidence type="ECO:0000313" key="14">
    <source>
        <dbReference type="Proteomes" id="UP000290289"/>
    </source>
</evidence>
<dbReference type="GO" id="GO:0061630">
    <property type="term" value="F:ubiquitin protein ligase activity"/>
    <property type="evidence" value="ECO:0007669"/>
    <property type="project" value="UniProtKB-EC"/>
</dbReference>
<dbReference type="InterPro" id="IPR044600">
    <property type="entry name" value="ATL1/ATL16-like"/>
</dbReference>
<dbReference type="AlphaFoldDB" id="A0A498IAC2"/>
<reference evidence="13 14" key="1">
    <citation type="submission" date="2018-10" db="EMBL/GenBank/DDBJ databases">
        <title>A high-quality apple genome assembly.</title>
        <authorList>
            <person name="Hu J."/>
        </authorList>
    </citation>
    <scope>NUCLEOTIDE SEQUENCE [LARGE SCALE GENOMIC DNA]</scope>
    <source>
        <strain evidence="14">cv. HFTH1</strain>
        <tissue evidence="13">Young leaf</tissue>
    </source>
</reference>
<dbReference type="PANTHER" id="PTHR46913">
    <property type="entry name" value="RING-H2 FINGER PROTEIN ATL16"/>
    <property type="match status" value="1"/>
</dbReference>
<feature type="transmembrane region" description="Helical" evidence="11">
    <location>
        <begin position="25"/>
        <end position="49"/>
    </location>
</feature>
<evidence type="ECO:0000256" key="7">
    <source>
        <dbReference type="ARBA" id="ARBA00022786"/>
    </source>
</evidence>
<proteinExistence type="predicted"/>